<gene>
    <name evidence="2" type="ORF">FM105_02805</name>
</gene>
<dbReference type="InterPro" id="IPR051312">
    <property type="entry name" value="Diverse_Substr_Oxidored"/>
</dbReference>
<dbReference type="PANTHER" id="PTHR42659">
    <property type="entry name" value="XANTHINE DEHYDROGENASE SUBUNIT C-RELATED"/>
    <property type="match status" value="1"/>
</dbReference>
<name>A0A1X6X0E5_9MICO</name>
<feature type="compositionally biased region" description="Basic and acidic residues" evidence="1">
    <location>
        <begin position="232"/>
        <end position="242"/>
    </location>
</feature>
<dbReference type="SUPFAM" id="SSF56176">
    <property type="entry name" value="FAD-binding/transporter-associated domain-like"/>
    <property type="match status" value="1"/>
</dbReference>
<reference evidence="3" key="1">
    <citation type="submission" date="2017-02" db="EMBL/GenBank/DDBJ databases">
        <authorList>
            <person name="Dridi B."/>
        </authorList>
    </citation>
    <scope>NUCLEOTIDE SEQUENCE [LARGE SCALE GENOMIC DNA]</scope>
    <source>
        <strain evidence="3">B Co 03.10</strain>
    </source>
</reference>
<feature type="compositionally biased region" description="Basic residues" evidence="1">
    <location>
        <begin position="248"/>
        <end position="263"/>
    </location>
</feature>
<accession>A0A1X6X0E5</accession>
<dbReference type="EMBL" id="FWFF01000002">
    <property type="protein sequence ID" value="SLM91804.1"/>
    <property type="molecule type" value="Genomic_DNA"/>
</dbReference>
<dbReference type="GO" id="GO:0050660">
    <property type="term" value="F:flavin adenine dinucleotide binding"/>
    <property type="evidence" value="ECO:0007669"/>
    <property type="project" value="InterPro"/>
</dbReference>
<feature type="region of interest" description="Disordered" evidence="1">
    <location>
        <begin position="189"/>
        <end position="267"/>
    </location>
</feature>
<keyword evidence="3" id="KW-1185">Reference proteome</keyword>
<proteinExistence type="predicted"/>
<evidence type="ECO:0000256" key="1">
    <source>
        <dbReference type="SAM" id="MobiDB-lite"/>
    </source>
</evidence>
<protein>
    <submittedName>
        <fullName evidence="2">Periplasmic aromatic aldehyde oxidoreductase, FAD binding subunit YagS</fullName>
    </submittedName>
</protein>
<sequence>MDISRLPLDDIEETESGLRIGTNVRNSDLAADPLVRRGWPGVSRALLSGPDGQRRIPIGDLHTLPGDRPDVETTLAHGELITAVDLPASPLARRSTYYELGRMARDLQQRTPEDMLEAMVRAAVNLIPGVEDGAISIVLGRKTVMAQAATSDLPSRADAIQMEEREGPCLDAVYEETTVRVPDMRTGLRRITSGSPLPRGDRHPGHHRTGQGHPHGAVQDHLAAGVPAPQPREQHHQREARRSGGAPRVHRRTAHATRMRRPRGSADAVSAGRLVPFFARQLGDVVDQEALHTGELVALLRQHPYGELFA</sequence>
<dbReference type="Proteomes" id="UP000196581">
    <property type="component" value="Unassembled WGS sequence"/>
</dbReference>
<dbReference type="AlphaFoldDB" id="A0A1X6X0E5"/>
<evidence type="ECO:0000313" key="3">
    <source>
        <dbReference type="Proteomes" id="UP000196581"/>
    </source>
</evidence>
<dbReference type="PANTHER" id="PTHR42659:SF1">
    <property type="entry name" value="OXIDOREDUCTASE"/>
    <property type="match status" value="1"/>
</dbReference>
<organism evidence="2 3">
    <name type="scientific">Brevibacterium yomogidense</name>
    <dbReference type="NCBI Taxonomy" id="946573"/>
    <lineage>
        <taxon>Bacteria</taxon>
        <taxon>Bacillati</taxon>
        <taxon>Actinomycetota</taxon>
        <taxon>Actinomycetes</taxon>
        <taxon>Micrococcales</taxon>
        <taxon>Brevibacteriaceae</taxon>
        <taxon>Brevibacterium</taxon>
    </lineage>
</organism>
<dbReference type="InterPro" id="IPR036318">
    <property type="entry name" value="FAD-bd_PCMH-like_sf"/>
</dbReference>
<evidence type="ECO:0000313" key="2">
    <source>
        <dbReference type="EMBL" id="SLM91804.1"/>
    </source>
</evidence>